<feature type="compositionally biased region" description="Basic and acidic residues" evidence="1">
    <location>
        <begin position="8"/>
        <end position="21"/>
    </location>
</feature>
<dbReference type="EMBL" id="BMSX01000049">
    <property type="protein sequence ID" value="GGR64144.1"/>
    <property type="molecule type" value="Genomic_DNA"/>
</dbReference>
<feature type="compositionally biased region" description="Basic and acidic residues" evidence="1">
    <location>
        <begin position="44"/>
        <end position="54"/>
    </location>
</feature>
<gene>
    <name evidence="2" type="ORF">GCM10010251_95970</name>
</gene>
<dbReference type="RefSeq" id="WP_373312311.1">
    <property type="nucleotide sequence ID" value="NZ_BMSX01000049.1"/>
</dbReference>
<evidence type="ECO:0000313" key="2">
    <source>
        <dbReference type="EMBL" id="GGR64144.1"/>
    </source>
</evidence>
<evidence type="ECO:0000256" key="1">
    <source>
        <dbReference type="SAM" id="MobiDB-lite"/>
    </source>
</evidence>
<proteinExistence type="predicted"/>
<accession>A0A918FPH3</accession>
<reference evidence="2" key="1">
    <citation type="journal article" date="2014" name="Int. J. Syst. Evol. Microbiol.">
        <title>Complete genome sequence of Corynebacterium casei LMG S-19264T (=DSM 44701T), isolated from a smear-ripened cheese.</title>
        <authorList>
            <consortium name="US DOE Joint Genome Institute (JGI-PGF)"/>
            <person name="Walter F."/>
            <person name="Albersmeier A."/>
            <person name="Kalinowski J."/>
            <person name="Ruckert C."/>
        </authorList>
    </citation>
    <scope>NUCLEOTIDE SEQUENCE</scope>
    <source>
        <strain evidence="2">JCM 4346</strain>
    </source>
</reference>
<organism evidence="2 3">
    <name type="scientific">Streptomyces aurantiogriseus</name>
    <dbReference type="NCBI Taxonomy" id="66870"/>
    <lineage>
        <taxon>Bacteria</taxon>
        <taxon>Bacillati</taxon>
        <taxon>Actinomycetota</taxon>
        <taxon>Actinomycetes</taxon>
        <taxon>Kitasatosporales</taxon>
        <taxon>Streptomycetaceae</taxon>
        <taxon>Streptomyces</taxon>
    </lineage>
</organism>
<dbReference type="Proteomes" id="UP000658320">
    <property type="component" value="Unassembled WGS sequence"/>
</dbReference>
<dbReference type="AlphaFoldDB" id="A0A918FPH3"/>
<name>A0A918FPH3_9ACTN</name>
<evidence type="ECO:0000313" key="3">
    <source>
        <dbReference type="Proteomes" id="UP000658320"/>
    </source>
</evidence>
<feature type="region of interest" description="Disordered" evidence="1">
    <location>
        <begin position="101"/>
        <end position="154"/>
    </location>
</feature>
<sequence length="208" mass="21804">MAEPDGDLDPHRDEGQARDQHPLAQPPVIGAGAQEVPGGAAAHHHQDDQADQGHHAGGQELPDGLGKGVEQAPRQETDGAHLQFRVVGVQVQTAVRPARARVEQLPTRTQVVPGEASVRLDHGEPQDGPGGKQHQVHPLADGRHALSPGGSGRIARFPQVMRPYVRWPEGTAGSFRNADPGLAAAGMTQIGGGALKKVPGARQPVRSL</sequence>
<protein>
    <submittedName>
        <fullName evidence="2">Uncharacterized protein</fullName>
    </submittedName>
</protein>
<feature type="region of interest" description="Disordered" evidence="1">
    <location>
        <begin position="1"/>
        <end position="81"/>
    </location>
</feature>
<comment type="caution">
    <text evidence="2">The sequence shown here is derived from an EMBL/GenBank/DDBJ whole genome shotgun (WGS) entry which is preliminary data.</text>
</comment>
<keyword evidence="3" id="KW-1185">Reference proteome</keyword>
<reference evidence="2" key="2">
    <citation type="submission" date="2020-09" db="EMBL/GenBank/DDBJ databases">
        <authorList>
            <person name="Sun Q."/>
            <person name="Ohkuma M."/>
        </authorList>
    </citation>
    <scope>NUCLEOTIDE SEQUENCE</scope>
    <source>
        <strain evidence="2">JCM 4346</strain>
    </source>
</reference>